<protein>
    <submittedName>
        <fullName evidence="1">Class I SAM-dependent methyltransferase</fullName>
        <ecNumber evidence="1">2.1.1.-</ecNumber>
    </submittedName>
</protein>
<name>A0ABV6YVK9_UNCC1</name>
<dbReference type="GO" id="GO:0032259">
    <property type="term" value="P:methylation"/>
    <property type="evidence" value="ECO:0007669"/>
    <property type="project" value="UniProtKB-KW"/>
</dbReference>
<dbReference type="SUPFAM" id="SSF53335">
    <property type="entry name" value="S-adenosyl-L-methionine-dependent methyltransferases"/>
    <property type="match status" value="1"/>
</dbReference>
<gene>
    <name evidence="1" type="ORF">ACFL27_08605</name>
</gene>
<evidence type="ECO:0000313" key="2">
    <source>
        <dbReference type="Proteomes" id="UP001594351"/>
    </source>
</evidence>
<keyword evidence="2" id="KW-1185">Reference proteome</keyword>
<comment type="caution">
    <text evidence="1">The sequence shown here is derived from an EMBL/GenBank/DDBJ whole genome shotgun (WGS) entry which is preliminary data.</text>
</comment>
<reference evidence="1 2" key="1">
    <citation type="submission" date="2024-09" db="EMBL/GenBank/DDBJ databases">
        <title>Laminarin stimulates single cell rates of sulfate reduction while oxygen inhibits transcriptomic activity in coastal marine sediment.</title>
        <authorList>
            <person name="Lindsay M."/>
            <person name="Orcutt B."/>
            <person name="Emerson D."/>
            <person name="Stepanauskas R."/>
            <person name="D'Angelo T."/>
        </authorList>
    </citation>
    <scope>NUCLEOTIDE SEQUENCE [LARGE SCALE GENOMIC DNA]</scope>
    <source>
        <strain evidence="1">SAG AM-311-K15</strain>
    </source>
</reference>
<dbReference type="Gene3D" id="3.40.50.150">
    <property type="entry name" value="Vaccinia Virus protein VP39"/>
    <property type="match status" value="1"/>
</dbReference>
<dbReference type="Proteomes" id="UP001594351">
    <property type="component" value="Unassembled WGS sequence"/>
</dbReference>
<dbReference type="EC" id="2.1.1.-" evidence="1"/>
<organism evidence="1 2">
    <name type="scientific">candidate division CSSED10-310 bacterium</name>
    <dbReference type="NCBI Taxonomy" id="2855610"/>
    <lineage>
        <taxon>Bacteria</taxon>
        <taxon>Bacteria division CSSED10-310</taxon>
    </lineage>
</organism>
<dbReference type="InterPro" id="IPR029063">
    <property type="entry name" value="SAM-dependent_MTases_sf"/>
</dbReference>
<keyword evidence="1" id="KW-0808">Transferase</keyword>
<dbReference type="Pfam" id="PF13578">
    <property type="entry name" value="Methyltransf_24"/>
    <property type="match status" value="1"/>
</dbReference>
<keyword evidence="1" id="KW-0489">Methyltransferase</keyword>
<evidence type="ECO:0000313" key="1">
    <source>
        <dbReference type="EMBL" id="MFC1850237.1"/>
    </source>
</evidence>
<dbReference type="EMBL" id="JBHPBY010000085">
    <property type="protein sequence ID" value="MFC1850237.1"/>
    <property type="molecule type" value="Genomic_DNA"/>
</dbReference>
<dbReference type="GO" id="GO:0008168">
    <property type="term" value="F:methyltransferase activity"/>
    <property type="evidence" value="ECO:0007669"/>
    <property type="project" value="UniProtKB-KW"/>
</dbReference>
<accession>A0ABV6YVK9</accession>
<sequence>MKEFLKNKFKIIRGFFSLNIATFQNILRIRSTTLSNFMYGAKREYLKFIMDNCGVKIISLGTLSDEKNEDYYLPIHLCRSGSVPWYDLFCLAVLVRVNQPWAIFEIGSYEGLGSLVMCNNCFNQILYSLDLPDSAEHNVILSQFASKHQSINSRYESGKYFRIIRPEVQINQLFGDSWNFVFSSYHDLIDFFFIDGAHTYQYVLKDTISALRCTRAGGMIVWHDVTNSQVLNVILQLTSFCTIFYIDRSNICFTKIDSKPTAALENLRKKIEKYETRNE</sequence>
<proteinExistence type="predicted"/>